<evidence type="ECO:0000313" key="1">
    <source>
        <dbReference type="EMBL" id="KAK3775982.1"/>
    </source>
</evidence>
<reference evidence="1" key="1">
    <citation type="journal article" date="2023" name="G3 (Bethesda)">
        <title>A reference genome for the long-term kleptoplast-retaining sea slug Elysia crispata morphotype clarki.</title>
        <authorList>
            <person name="Eastman K.E."/>
            <person name="Pendleton A.L."/>
            <person name="Shaikh M.A."/>
            <person name="Suttiyut T."/>
            <person name="Ogas R."/>
            <person name="Tomko P."/>
            <person name="Gavelis G."/>
            <person name="Widhalm J.R."/>
            <person name="Wisecaver J.H."/>
        </authorList>
    </citation>
    <scope>NUCLEOTIDE SEQUENCE</scope>
    <source>
        <strain evidence="1">ECLA1</strain>
    </source>
</reference>
<evidence type="ECO:0000313" key="2">
    <source>
        <dbReference type="Proteomes" id="UP001283361"/>
    </source>
</evidence>
<organism evidence="1 2">
    <name type="scientific">Elysia crispata</name>
    <name type="common">lettuce slug</name>
    <dbReference type="NCBI Taxonomy" id="231223"/>
    <lineage>
        <taxon>Eukaryota</taxon>
        <taxon>Metazoa</taxon>
        <taxon>Spiralia</taxon>
        <taxon>Lophotrochozoa</taxon>
        <taxon>Mollusca</taxon>
        <taxon>Gastropoda</taxon>
        <taxon>Heterobranchia</taxon>
        <taxon>Euthyneura</taxon>
        <taxon>Panpulmonata</taxon>
        <taxon>Sacoglossa</taxon>
        <taxon>Placobranchoidea</taxon>
        <taxon>Plakobranchidae</taxon>
        <taxon>Elysia</taxon>
    </lineage>
</organism>
<protein>
    <submittedName>
        <fullName evidence="1">Uncharacterized protein</fullName>
    </submittedName>
</protein>
<sequence length="123" mass="13341">MSQVGHLNGEYCLVGRKRLMIFTYIFSAGSREKLMLLILLFMANGLDLPLAAATGQSAKARLNDHCPVIMIRGPRSDRGSATRCQFAQADPSSCRDLDACRLSPTRALACRVGCQGLPSGREP</sequence>
<accession>A0AAE1DMM9</accession>
<proteinExistence type="predicted"/>
<dbReference type="Proteomes" id="UP001283361">
    <property type="component" value="Unassembled WGS sequence"/>
</dbReference>
<keyword evidence="2" id="KW-1185">Reference proteome</keyword>
<gene>
    <name evidence="1" type="ORF">RRG08_043667</name>
</gene>
<comment type="caution">
    <text evidence="1">The sequence shown here is derived from an EMBL/GenBank/DDBJ whole genome shotgun (WGS) entry which is preliminary data.</text>
</comment>
<name>A0AAE1DMM9_9GAST</name>
<dbReference type="AlphaFoldDB" id="A0AAE1DMM9"/>
<dbReference type="EMBL" id="JAWDGP010003253">
    <property type="protein sequence ID" value="KAK3775982.1"/>
    <property type="molecule type" value="Genomic_DNA"/>
</dbReference>